<dbReference type="PANTHER" id="PTHR32182:SF0">
    <property type="entry name" value="DNA REPLICATION AND REPAIR PROTEIN RECF"/>
    <property type="match status" value="1"/>
</dbReference>
<keyword evidence="9 10" id="KW-0227">DNA damage</keyword>
<evidence type="ECO:0000256" key="10">
    <source>
        <dbReference type="RuleBase" id="RU000578"/>
    </source>
</evidence>
<keyword evidence="9 10" id="KW-0234">DNA repair</keyword>
<dbReference type="InterPro" id="IPR003395">
    <property type="entry name" value="RecF/RecN/SMC_N"/>
</dbReference>
<evidence type="ECO:0000256" key="6">
    <source>
        <dbReference type="ARBA" id="ARBA00022741"/>
    </source>
</evidence>
<feature type="domain" description="RecF/RecN/SMC N-terminal" evidence="11">
    <location>
        <begin position="3"/>
        <end position="367"/>
    </location>
</feature>
<dbReference type="PROSITE" id="PS00618">
    <property type="entry name" value="RECF_2"/>
    <property type="match status" value="1"/>
</dbReference>
<feature type="binding site" evidence="9">
    <location>
        <begin position="30"/>
        <end position="37"/>
    </location>
    <ligand>
        <name>ATP</name>
        <dbReference type="ChEBI" id="CHEBI:30616"/>
    </ligand>
</feature>
<evidence type="ECO:0000256" key="9">
    <source>
        <dbReference type="HAMAP-Rule" id="MF_00365"/>
    </source>
</evidence>
<gene>
    <name evidence="9 12" type="primary">recF</name>
    <name evidence="12" type="ORF">J0M35_06440</name>
</gene>
<keyword evidence="4 9" id="KW-0963">Cytoplasm</keyword>
<comment type="caution">
    <text evidence="12">The sequence shown here is derived from an EMBL/GenBank/DDBJ whole genome shotgun (WGS) entry which is preliminary data.</text>
</comment>
<dbReference type="GO" id="GO:0006302">
    <property type="term" value="P:double-strand break repair"/>
    <property type="evidence" value="ECO:0007669"/>
    <property type="project" value="TreeGrafter"/>
</dbReference>
<evidence type="ECO:0000256" key="2">
    <source>
        <dbReference type="ARBA" id="ARBA00008016"/>
    </source>
</evidence>
<name>A0A8J7TMH6_9BACT</name>
<dbReference type="SUPFAM" id="SSF52540">
    <property type="entry name" value="P-loop containing nucleoside triphosphate hydrolases"/>
    <property type="match status" value="1"/>
</dbReference>
<dbReference type="GO" id="GO:0005737">
    <property type="term" value="C:cytoplasm"/>
    <property type="evidence" value="ECO:0007669"/>
    <property type="project" value="UniProtKB-SubCell"/>
</dbReference>
<evidence type="ECO:0000256" key="5">
    <source>
        <dbReference type="ARBA" id="ARBA00022705"/>
    </source>
</evidence>
<evidence type="ECO:0000313" key="12">
    <source>
        <dbReference type="EMBL" id="MBN8659983.1"/>
    </source>
</evidence>
<keyword evidence="6 9" id="KW-0547">Nucleotide-binding</keyword>
<dbReference type="InterPro" id="IPR018078">
    <property type="entry name" value="DNA-binding_RecF_CS"/>
</dbReference>
<evidence type="ECO:0000256" key="3">
    <source>
        <dbReference type="ARBA" id="ARBA00020170"/>
    </source>
</evidence>
<dbReference type="GO" id="GO:0005524">
    <property type="term" value="F:ATP binding"/>
    <property type="evidence" value="ECO:0007669"/>
    <property type="project" value="UniProtKB-UniRule"/>
</dbReference>
<evidence type="ECO:0000313" key="13">
    <source>
        <dbReference type="Proteomes" id="UP000664277"/>
    </source>
</evidence>
<comment type="subcellular location">
    <subcellularLocation>
        <location evidence="1 9 10">Cytoplasm</location>
    </subcellularLocation>
</comment>
<evidence type="ECO:0000256" key="4">
    <source>
        <dbReference type="ARBA" id="ARBA00022490"/>
    </source>
</evidence>
<dbReference type="GO" id="GO:0009432">
    <property type="term" value="P:SOS response"/>
    <property type="evidence" value="ECO:0007669"/>
    <property type="project" value="UniProtKB-UniRule"/>
</dbReference>
<dbReference type="Proteomes" id="UP000664277">
    <property type="component" value="Unassembled WGS sequence"/>
</dbReference>
<dbReference type="HAMAP" id="MF_00365">
    <property type="entry name" value="RecF"/>
    <property type="match status" value="1"/>
</dbReference>
<keyword evidence="5 9" id="KW-0235">DNA replication</keyword>
<dbReference type="InterPro" id="IPR027417">
    <property type="entry name" value="P-loop_NTPase"/>
</dbReference>
<dbReference type="PANTHER" id="PTHR32182">
    <property type="entry name" value="DNA REPLICATION AND REPAIR PROTEIN RECF"/>
    <property type="match status" value="1"/>
</dbReference>
<protein>
    <recommendedName>
        <fullName evidence="3 9">DNA replication and repair protein RecF</fullName>
    </recommendedName>
</protein>
<dbReference type="Gene3D" id="1.20.1050.90">
    <property type="entry name" value="RecF/RecN/SMC, N-terminal domain"/>
    <property type="match status" value="1"/>
</dbReference>
<dbReference type="GO" id="GO:0000731">
    <property type="term" value="P:DNA synthesis involved in DNA repair"/>
    <property type="evidence" value="ECO:0007669"/>
    <property type="project" value="TreeGrafter"/>
</dbReference>
<dbReference type="Pfam" id="PF02463">
    <property type="entry name" value="SMC_N"/>
    <property type="match status" value="1"/>
</dbReference>
<keyword evidence="9 10" id="KW-0742">SOS response</keyword>
<dbReference type="AlphaFoldDB" id="A0A8J7TMH6"/>
<evidence type="ECO:0000259" key="11">
    <source>
        <dbReference type="Pfam" id="PF02463"/>
    </source>
</evidence>
<dbReference type="Gene3D" id="3.40.50.300">
    <property type="entry name" value="P-loop containing nucleotide triphosphate hydrolases"/>
    <property type="match status" value="1"/>
</dbReference>
<dbReference type="NCBIfam" id="TIGR00611">
    <property type="entry name" value="recf"/>
    <property type="match status" value="1"/>
</dbReference>
<accession>A0A8J7TMH6</accession>
<keyword evidence="8 9" id="KW-0238">DNA-binding</keyword>
<dbReference type="InterPro" id="IPR001238">
    <property type="entry name" value="DNA-binding_RecF"/>
</dbReference>
<evidence type="ECO:0000256" key="1">
    <source>
        <dbReference type="ARBA" id="ARBA00004496"/>
    </source>
</evidence>
<dbReference type="InterPro" id="IPR042174">
    <property type="entry name" value="RecF_2"/>
</dbReference>
<dbReference type="PROSITE" id="PS00617">
    <property type="entry name" value="RECF_1"/>
    <property type="match status" value="1"/>
</dbReference>
<dbReference type="GO" id="GO:0003697">
    <property type="term" value="F:single-stranded DNA binding"/>
    <property type="evidence" value="ECO:0007669"/>
    <property type="project" value="UniProtKB-UniRule"/>
</dbReference>
<organism evidence="12 13">
    <name type="scientific">Candidatus Obscuribacter phosphatis</name>
    <dbReference type="NCBI Taxonomy" id="1906157"/>
    <lineage>
        <taxon>Bacteria</taxon>
        <taxon>Bacillati</taxon>
        <taxon>Candidatus Melainabacteria</taxon>
        <taxon>Candidatus Obscuribacterales</taxon>
        <taxon>Candidatus Obscuribacteraceae</taxon>
        <taxon>Candidatus Obscuribacter</taxon>
    </lineage>
</organism>
<reference evidence="12" key="1">
    <citation type="submission" date="2021-02" db="EMBL/GenBank/DDBJ databases">
        <title>Genome-Resolved Metagenomics of a Microbial Community Performing Photosynthetic Biological Nutrient Removal.</title>
        <authorList>
            <person name="Mcdaniel E.A."/>
        </authorList>
    </citation>
    <scope>NUCLEOTIDE SEQUENCE</scope>
    <source>
        <strain evidence="12">UWPOB_OBS1</strain>
    </source>
</reference>
<sequence>MQVKRLVVKNFRNYRDTTLCLYPQRNILIGENAQGKTNLLEAIEVMAGFRSRRTASDRDLVLKGESQTYLEVTYRSQGVEETVSLLLNTQPRLSRSIKINGMKVPRSETRGMTRLTAVSFSSSDLSLLRGGPKERRDWLDDVVLQLRPGLSEIFARYDKVVSQRNRLFKSWFERSLAPDEEELKVWDVQLAKLGARLVKARSEVLLGLLPVAEANLARISGHREKLEAGYLFKEESGDSDANLVVNLAEFAQNKEEELAKRIYLALKGRRAEELARKQTLAGPHRDDMSFVINDMPAHIFGSQGQQRSLVLALKLAELKLVEDALSEPPLLLLDDVLAELDLGRQGMLMELVKTDMQTIITTTHLDGFKEEWLAGAQIVKVVNGQLTE</sequence>
<proteinExistence type="inferred from homology"/>
<evidence type="ECO:0000256" key="8">
    <source>
        <dbReference type="ARBA" id="ARBA00023125"/>
    </source>
</evidence>
<keyword evidence="7 9" id="KW-0067">ATP-binding</keyword>
<comment type="function">
    <text evidence="9 10">The RecF protein is involved in DNA metabolism; it is required for DNA replication and normal SOS inducibility. RecF binds preferentially to single-stranded, linear DNA. It also seems to bind ATP.</text>
</comment>
<dbReference type="GO" id="GO:0006260">
    <property type="term" value="P:DNA replication"/>
    <property type="evidence" value="ECO:0007669"/>
    <property type="project" value="UniProtKB-UniRule"/>
</dbReference>
<dbReference type="EMBL" id="JAFLCK010000006">
    <property type="protein sequence ID" value="MBN8659983.1"/>
    <property type="molecule type" value="Genomic_DNA"/>
</dbReference>
<comment type="similarity">
    <text evidence="2 9 10">Belongs to the RecF family.</text>
</comment>
<evidence type="ECO:0000256" key="7">
    <source>
        <dbReference type="ARBA" id="ARBA00022840"/>
    </source>
</evidence>